<dbReference type="InterPro" id="IPR036869">
    <property type="entry name" value="J_dom_sf"/>
</dbReference>
<evidence type="ECO:0000313" key="3">
    <source>
        <dbReference type="EMBL" id="QZA06745.1"/>
    </source>
</evidence>
<sequence length="115" mass="12446">MSKSPDPYAVLGVTAAATPAEISHAFRAKLRTLHPDAGNAGRPPTADAEEQLQQLLGAYARLRQGSRHQAGDERPPPASSNANRQGPVQVPVTYRDEPAPTPRKDLWAGPVRRHR</sequence>
<reference evidence="3" key="1">
    <citation type="submission" date="2021-08" db="EMBL/GenBank/DDBJ databases">
        <title>Whole genome sequencing of non-tuberculosis mycobacteria type-strains.</title>
        <authorList>
            <person name="Igarashi Y."/>
            <person name="Osugi A."/>
            <person name="Mitarai S."/>
        </authorList>
    </citation>
    <scope>NUCLEOTIDE SEQUENCE</scope>
    <source>
        <strain evidence="3">JCM 30995</strain>
    </source>
</reference>
<dbReference type="CDD" id="cd06257">
    <property type="entry name" value="DnaJ"/>
    <property type="match status" value="1"/>
</dbReference>
<dbReference type="EMBL" id="CP080997">
    <property type="protein sequence ID" value="QZA06745.1"/>
    <property type="molecule type" value="Genomic_DNA"/>
</dbReference>
<dbReference type="Gene3D" id="1.10.287.110">
    <property type="entry name" value="DnaJ domain"/>
    <property type="match status" value="1"/>
</dbReference>
<protein>
    <submittedName>
        <fullName evidence="3">J domain-containing protein</fullName>
    </submittedName>
</protein>
<dbReference type="Pfam" id="PF00226">
    <property type="entry name" value="DnaJ"/>
    <property type="match status" value="1"/>
</dbReference>
<organism evidence="3 4">
    <name type="scientific">Mycolicibacter heraklionensis</name>
    <dbReference type="NCBI Taxonomy" id="512402"/>
    <lineage>
        <taxon>Bacteria</taxon>
        <taxon>Bacillati</taxon>
        <taxon>Actinomycetota</taxon>
        <taxon>Actinomycetes</taxon>
        <taxon>Mycobacteriales</taxon>
        <taxon>Mycobacteriaceae</taxon>
        <taxon>Mycolicibacter</taxon>
    </lineage>
</organism>
<feature type="region of interest" description="Disordered" evidence="1">
    <location>
        <begin position="58"/>
        <end position="115"/>
    </location>
</feature>
<dbReference type="RefSeq" id="WP_220694508.1">
    <property type="nucleotide sequence ID" value="NZ_CP080997.1"/>
</dbReference>
<accession>A0A9X7WGE2</accession>
<dbReference type="InterPro" id="IPR001623">
    <property type="entry name" value="DnaJ_domain"/>
</dbReference>
<name>A0A9X7WGE2_9MYCO</name>
<dbReference type="AlphaFoldDB" id="A0A9X7WGE2"/>
<evidence type="ECO:0000313" key="4">
    <source>
        <dbReference type="Proteomes" id="UP000825008"/>
    </source>
</evidence>
<feature type="domain" description="J" evidence="2">
    <location>
        <begin position="6"/>
        <end position="75"/>
    </location>
</feature>
<feature type="compositionally biased region" description="Basic and acidic residues" evidence="1">
    <location>
        <begin position="94"/>
        <end position="106"/>
    </location>
</feature>
<gene>
    <name evidence="3" type="ORF">K3U94_17340</name>
</gene>
<dbReference type="PRINTS" id="PR00625">
    <property type="entry name" value="JDOMAIN"/>
</dbReference>
<dbReference type="SMART" id="SM00271">
    <property type="entry name" value="DnaJ"/>
    <property type="match status" value="1"/>
</dbReference>
<dbReference type="KEGG" id="mher:K3U94_17340"/>
<dbReference type="Proteomes" id="UP000825008">
    <property type="component" value="Chromosome"/>
</dbReference>
<dbReference type="PROSITE" id="PS50076">
    <property type="entry name" value="DNAJ_2"/>
    <property type="match status" value="1"/>
</dbReference>
<proteinExistence type="predicted"/>
<dbReference type="SUPFAM" id="SSF46565">
    <property type="entry name" value="Chaperone J-domain"/>
    <property type="match status" value="1"/>
</dbReference>
<evidence type="ECO:0000259" key="2">
    <source>
        <dbReference type="PROSITE" id="PS50076"/>
    </source>
</evidence>
<evidence type="ECO:0000256" key="1">
    <source>
        <dbReference type="SAM" id="MobiDB-lite"/>
    </source>
</evidence>